<keyword evidence="6" id="KW-1185">Reference proteome</keyword>
<gene>
    <name evidence="5" type="ORF">NV226_02130</name>
</gene>
<dbReference type="InterPro" id="IPR036005">
    <property type="entry name" value="Creatinase/aminopeptidase-like"/>
</dbReference>
<name>A0ABY5R8L6_9MOLU</name>
<reference evidence="5" key="1">
    <citation type="submission" date="2022-08" db="EMBL/GenBank/DDBJ databases">
        <title>Complete genome of Mycoplasma iguanae type strain 2327.</title>
        <authorList>
            <person name="Spergser J."/>
        </authorList>
    </citation>
    <scope>NUCLEOTIDE SEQUENCE</scope>
    <source>
        <strain evidence="5">2327</strain>
    </source>
</reference>
<dbReference type="EMBL" id="CP102734">
    <property type="protein sequence ID" value="UVD81512.1"/>
    <property type="molecule type" value="Genomic_DNA"/>
</dbReference>
<feature type="domain" description="Creatinase N-terminal" evidence="4">
    <location>
        <begin position="10"/>
        <end position="120"/>
    </location>
</feature>
<keyword evidence="2" id="KW-0378">Hydrolase</keyword>
<evidence type="ECO:0000313" key="5">
    <source>
        <dbReference type="EMBL" id="UVD81512.1"/>
    </source>
</evidence>
<dbReference type="PANTHER" id="PTHR46112">
    <property type="entry name" value="AMINOPEPTIDASE"/>
    <property type="match status" value="1"/>
</dbReference>
<proteinExistence type="predicted"/>
<organism evidence="5 6">
    <name type="scientific">Mycoplasma iguanae</name>
    <dbReference type="NCBI Taxonomy" id="292461"/>
    <lineage>
        <taxon>Bacteria</taxon>
        <taxon>Bacillati</taxon>
        <taxon>Mycoplasmatota</taxon>
        <taxon>Mollicutes</taxon>
        <taxon>Mycoplasmataceae</taxon>
        <taxon>Mycoplasma</taxon>
    </lineage>
</organism>
<dbReference type="InterPro" id="IPR029149">
    <property type="entry name" value="Creatin/AminoP/Spt16_N"/>
</dbReference>
<dbReference type="SUPFAM" id="SSF55920">
    <property type="entry name" value="Creatinase/aminopeptidase"/>
    <property type="match status" value="1"/>
</dbReference>
<evidence type="ECO:0000259" key="3">
    <source>
        <dbReference type="Pfam" id="PF00557"/>
    </source>
</evidence>
<protein>
    <submittedName>
        <fullName evidence="5">Aminopeptidase P family protein</fullName>
    </submittedName>
</protein>
<dbReference type="PROSITE" id="PS00491">
    <property type="entry name" value="PROLINE_PEPTIDASE"/>
    <property type="match status" value="1"/>
</dbReference>
<keyword evidence="5" id="KW-0031">Aminopeptidase</keyword>
<dbReference type="PRINTS" id="PR00599">
    <property type="entry name" value="MAPEPTIDASE"/>
</dbReference>
<evidence type="ECO:0000256" key="1">
    <source>
        <dbReference type="ARBA" id="ARBA00022723"/>
    </source>
</evidence>
<dbReference type="SUPFAM" id="SSF53092">
    <property type="entry name" value="Creatinase/prolidase N-terminal domain"/>
    <property type="match status" value="1"/>
</dbReference>
<accession>A0ABY5R8L6</accession>
<dbReference type="InterPro" id="IPR001131">
    <property type="entry name" value="Peptidase_M24B_aminopep-P_CS"/>
</dbReference>
<evidence type="ECO:0000259" key="4">
    <source>
        <dbReference type="Pfam" id="PF01321"/>
    </source>
</evidence>
<sequence>MNRKYLDLTFVEQKLDAIVTSSRQTRLWCSSVESSDGWTILEKDKNHIFVDSRYIEYAQKQAKNAEVHLLEKNSLKNFLAAKNYQTIGIEADYETYGMVQYIKSMLPEAEIKPVSGQKLRILKTAAEIEKLQKAIDISLEAYEELLPSIQEGQTERELDHKLNFLMKQKGADKECFDAIIATGTNSSKPHHHPTDAKIKKGELLKIDFGAIYKGFGADITRTFIFGGTPNNAQAQEIWDIVDQAARLGRQMVRPGIKASQVHQVCYDYIQSKGYGDKFLHSTGHGLGIDVHELPNVNSVNETILEPGMVITVEPGIYIEGLGGVRIEDDILVTETGSITLSRKNEINGVEK</sequence>
<feature type="domain" description="Peptidase M24" evidence="3">
    <location>
        <begin position="129"/>
        <end position="334"/>
    </location>
</feature>
<dbReference type="GO" id="GO:0004177">
    <property type="term" value="F:aminopeptidase activity"/>
    <property type="evidence" value="ECO:0007669"/>
    <property type="project" value="UniProtKB-KW"/>
</dbReference>
<dbReference type="CDD" id="cd01092">
    <property type="entry name" value="APP-like"/>
    <property type="match status" value="1"/>
</dbReference>
<keyword evidence="1" id="KW-0479">Metal-binding</keyword>
<dbReference type="InterPro" id="IPR000994">
    <property type="entry name" value="Pept_M24"/>
</dbReference>
<dbReference type="PANTHER" id="PTHR46112:SF3">
    <property type="entry name" value="AMINOPEPTIDASE YPDF"/>
    <property type="match status" value="1"/>
</dbReference>
<dbReference type="InterPro" id="IPR001714">
    <property type="entry name" value="Pept_M24_MAP"/>
</dbReference>
<dbReference type="Proteomes" id="UP001059252">
    <property type="component" value="Chromosome"/>
</dbReference>
<dbReference type="InterPro" id="IPR000587">
    <property type="entry name" value="Creatinase_N"/>
</dbReference>
<evidence type="ECO:0000313" key="6">
    <source>
        <dbReference type="Proteomes" id="UP001059252"/>
    </source>
</evidence>
<dbReference type="Gene3D" id="3.90.230.10">
    <property type="entry name" value="Creatinase/methionine aminopeptidase superfamily"/>
    <property type="match status" value="1"/>
</dbReference>
<evidence type="ECO:0000256" key="2">
    <source>
        <dbReference type="ARBA" id="ARBA00022801"/>
    </source>
</evidence>
<keyword evidence="5" id="KW-0645">Protease</keyword>
<dbReference type="InterPro" id="IPR050659">
    <property type="entry name" value="Peptidase_M24B"/>
</dbReference>
<dbReference type="RefSeq" id="WP_258210686.1">
    <property type="nucleotide sequence ID" value="NZ_CP102734.1"/>
</dbReference>
<dbReference type="Pfam" id="PF01321">
    <property type="entry name" value="Creatinase_N"/>
    <property type="match status" value="1"/>
</dbReference>
<dbReference type="Gene3D" id="3.40.350.10">
    <property type="entry name" value="Creatinase/prolidase N-terminal domain"/>
    <property type="match status" value="1"/>
</dbReference>
<dbReference type="Pfam" id="PF00557">
    <property type="entry name" value="Peptidase_M24"/>
    <property type="match status" value="1"/>
</dbReference>